<gene>
    <name evidence="1" type="ORF">SAMN06297397_0957</name>
</gene>
<keyword evidence="2" id="KW-1185">Reference proteome</keyword>
<sequence length="634" mass="71794">MSENTEILIPKWHRELELFGGIKPLLILEGNVLDQYRYPLHGSVAQDEIIPLSRYLHTFFADNGYDQVIFYSNLVGFMSPYDPSMLTRYAANTGTTIKDGAIQSEFKGNGADTAPNVIRRAMFQRKAATVTVMEMASHYITTPERMDQQDVNSFNILMQSALSASWVRTTQGKKQNLLILLVNKLNDLPAWFYLNNPVCKILRLEAPDREERKRMMTGNNFAAFFSGTVYRRDLPYYTEHPDELERIKERFVGLTEGMTFTELDEMRLLCKKEEIPIRDLCTVVDLYKYGIKENPWSRLNMQSLKTAKQDFEKRIKGQDTALERTLDVVKRAVTGMNGVNSSSTGKPKGVLFFAGPTGTGKTETAKALAEKLFGDESTCIRFDMSEYGQSHSDQKLMGAPPGYVGYEAGGQLTNAVKKNPFCILLFDEIEKAHSTILDKFLQILEDGRMTDGQGNTVYFSETIIIFTSNLGIYVKDAFGNREPNVTMDMPYSEVQTKVRSAIEDYFKLELGRPEILNRIGENIVVFDYIRREAAELILKGQVNKIISRLREQKNIRIRIEDFAYSSLQEAATFDLSNGGRGIGNQVESLLINPLSRWLFDNEISGDADIVIEGFNTTANPPSVICRREEAGKDE</sequence>
<proteinExistence type="predicted"/>
<evidence type="ECO:0000313" key="2">
    <source>
        <dbReference type="Proteomes" id="UP000192328"/>
    </source>
</evidence>
<evidence type="ECO:0000313" key="1">
    <source>
        <dbReference type="EMBL" id="SMC43731.1"/>
    </source>
</evidence>
<organism evidence="1 2">
    <name type="scientific">Aristaeella lactis</name>
    <dbReference type="NCBI Taxonomy" id="3046383"/>
    <lineage>
        <taxon>Bacteria</taxon>
        <taxon>Bacillati</taxon>
        <taxon>Bacillota</taxon>
        <taxon>Clostridia</taxon>
        <taxon>Eubacteriales</taxon>
        <taxon>Aristaeellaceae</taxon>
        <taxon>Aristaeella</taxon>
    </lineage>
</organism>
<accession>A0AC61PJP1</accession>
<protein>
    <submittedName>
        <fullName evidence="1">C-terminal, D2-small domain-containing protein, of ClpB protein</fullName>
    </submittedName>
</protein>
<comment type="caution">
    <text evidence="1">The sequence shown here is derived from an EMBL/GenBank/DDBJ whole genome shotgun (WGS) entry which is preliminary data.</text>
</comment>
<name>A0AC61PJP1_9FIRM</name>
<dbReference type="Proteomes" id="UP000192328">
    <property type="component" value="Unassembled WGS sequence"/>
</dbReference>
<reference evidence="1" key="1">
    <citation type="submission" date="2017-04" db="EMBL/GenBank/DDBJ databases">
        <authorList>
            <person name="Varghese N."/>
            <person name="Submissions S."/>
        </authorList>
    </citation>
    <scope>NUCLEOTIDE SEQUENCE</scope>
    <source>
        <strain evidence="1">WTE2008</strain>
    </source>
</reference>
<dbReference type="EMBL" id="FWXZ01000001">
    <property type="protein sequence ID" value="SMC43731.1"/>
    <property type="molecule type" value="Genomic_DNA"/>
</dbReference>